<organism evidence="2 3">
    <name type="scientific">Trichonephila clavata</name>
    <name type="common">Joro spider</name>
    <name type="synonym">Nephila clavata</name>
    <dbReference type="NCBI Taxonomy" id="2740835"/>
    <lineage>
        <taxon>Eukaryota</taxon>
        <taxon>Metazoa</taxon>
        <taxon>Ecdysozoa</taxon>
        <taxon>Arthropoda</taxon>
        <taxon>Chelicerata</taxon>
        <taxon>Arachnida</taxon>
        <taxon>Araneae</taxon>
        <taxon>Araneomorphae</taxon>
        <taxon>Entelegynae</taxon>
        <taxon>Araneoidea</taxon>
        <taxon>Nephilidae</taxon>
        <taxon>Trichonephila</taxon>
    </lineage>
</organism>
<accession>A0A8X6FA80</accession>
<dbReference type="Proteomes" id="UP000887116">
    <property type="component" value="Unassembled WGS sequence"/>
</dbReference>
<dbReference type="EMBL" id="BMAO01021386">
    <property type="protein sequence ID" value="GFQ74112.1"/>
    <property type="molecule type" value="Genomic_DNA"/>
</dbReference>
<comment type="caution">
    <text evidence="2">The sequence shown here is derived from an EMBL/GenBank/DDBJ whole genome shotgun (WGS) entry which is preliminary data.</text>
</comment>
<feature type="compositionally biased region" description="Polar residues" evidence="1">
    <location>
        <begin position="9"/>
        <end position="29"/>
    </location>
</feature>
<proteinExistence type="predicted"/>
<dbReference type="AlphaFoldDB" id="A0A8X6FA80"/>
<evidence type="ECO:0000256" key="1">
    <source>
        <dbReference type="SAM" id="MobiDB-lite"/>
    </source>
</evidence>
<gene>
    <name evidence="2" type="ORF">TNCT_133061</name>
</gene>
<evidence type="ECO:0000313" key="2">
    <source>
        <dbReference type="EMBL" id="GFQ74112.1"/>
    </source>
</evidence>
<reference evidence="2" key="1">
    <citation type="submission" date="2020-07" db="EMBL/GenBank/DDBJ databases">
        <title>Multicomponent nature underlies the extraordinary mechanical properties of spider dragline silk.</title>
        <authorList>
            <person name="Kono N."/>
            <person name="Nakamura H."/>
            <person name="Mori M."/>
            <person name="Yoshida Y."/>
            <person name="Ohtoshi R."/>
            <person name="Malay A.D."/>
            <person name="Moran D.A.P."/>
            <person name="Tomita M."/>
            <person name="Numata K."/>
            <person name="Arakawa K."/>
        </authorList>
    </citation>
    <scope>NUCLEOTIDE SEQUENCE</scope>
</reference>
<name>A0A8X6FA80_TRICU</name>
<sequence length="93" mass="10737">MRQLIAVTPDNSNRNAGESGSSRIWNPRNQAYGNINTGTDPLRFQLRGYRQSHMVRFNERHSSTINLGSFYNRINIIFGRPEIVKISNNRDDN</sequence>
<evidence type="ECO:0000313" key="3">
    <source>
        <dbReference type="Proteomes" id="UP000887116"/>
    </source>
</evidence>
<protein>
    <submittedName>
        <fullName evidence="2">Uncharacterized protein</fullName>
    </submittedName>
</protein>
<keyword evidence="3" id="KW-1185">Reference proteome</keyword>
<feature type="region of interest" description="Disordered" evidence="1">
    <location>
        <begin position="1"/>
        <end position="29"/>
    </location>
</feature>